<sequence length="831" mass="92454">MDRKRKRNGRFSSTKSKQKRVSLTEYEKKSKTPGKSGEKERDSAGWRDGRRIVEIGFLVDQLTEGCSECKTKLNLTNIVDETLQGLGSVLYILCEDCCQVNAIKTGKTHRSPGKKRVGRPIWDINTKAATGSINAGFGATGMNVFLTSLNIPRLSKSAYKIREEEAKQGIDKVAAETCERAVREEVEAIMDSADHTENEAKINTSFDAGWQKRGSGRAYNSLSGSSKSMEPSMGVELTKNMRGEVKLPGKQQATEYHIENIIMDGDTTTISHIHDNVSKQIGIWSDVGHAKKALYGHLARLSATHKLVTKTVNDYLVKCFGYVLTQNKGDAEGIRQGCRVIPKHAFGDHSLCQESWCKYLQNPETYKQQSLPHGKDLEGDDLKSDLEQIFELFSGYADKLAPLGSTQSNESFNNSVSVHAPKRLHFSGSSSLEGRVAFAVATKNSGKSTVCKINEANNLSPGKFTLCFNNNRDRKYKKRKRREASILHKRRRIERKKGQTSDVQQQEILEGLSYQSGIQFSSNQPELTVITTPLHRPAPIPISTADITKSEVVVFDLETSNLGLKNAEICQLSAVQFSGDERSFDRYALPLYGISPQASQANKLTVVAGQLLYKSTPVQTLNITECLKEFIDFLKASKSRVVLAAHNGRVFDSRILVKALFKENLLDSFQSVVMGFVDTLPLFKKLLPGRQSYKQESLVKDCLNKSYDFHNSLEDVKSLRDLLLYHNPSCSSLSVHSFTVGFVSQSLEHYERETVNLPSFKSLVADKILTNAMAKRIAGSGLNLHQIRLIHARGGYDGLHSVLSSKSSNGRSVVTASKKVLRTLFNYLEKK</sequence>
<keyword evidence="3" id="KW-0479">Metal-binding</keyword>
<feature type="compositionally biased region" description="Basic and acidic residues" evidence="8">
    <location>
        <begin position="25"/>
        <end position="45"/>
    </location>
</feature>
<dbReference type="SUPFAM" id="SSF53098">
    <property type="entry name" value="Ribonuclease H-like"/>
    <property type="match status" value="1"/>
</dbReference>
<dbReference type="InterPro" id="IPR057617">
    <property type="entry name" value="PML_C"/>
</dbReference>
<evidence type="ECO:0000259" key="9">
    <source>
        <dbReference type="SMART" id="SM00479"/>
    </source>
</evidence>
<proteinExistence type="inferred from homology"/>
<evidence type="ECO:0000256" key="3">
    <source>
        <dbReference type="ARBA" id="ARBA00022723"/>
    </source>
</evidence>
<protein>
    <recommendedName>
        <fullName evidence="9">Exonuclease domain-containing protein</fullName>
    </recommendedName>
</protein>
<accession>A0ABN8SYS0</accession>
<dbReference type="InterPro" id="IPR036397">
    <property type="entry name" value="RNaseH_sf"/>
</dbReference>
<dbReference type="Pfam" id="PF22123">
    <property type="entry name" value="Exu_RNase_H_like"/>
    <property type="match status" value="1"/>
</dbReference>
<evidence type="ECO:0000313" key="11">
    <source>
        <dbReference type="Proteomes" id="UP001159427"/>
    </source>
</evidence>
<dbReference type="InterPro" id="IPR054362">
    <property type="entry name" value="Exu_RNase_H-like"/>
</dbReference>
<organism evidence="10 11">
    <name type="scientific">Porites evermanni</name>
    <dbReference type="NCBI Taxonomy" id="104178"/>
    <lineage>
        <taxon>Eukaryota</taxon>
        <taxon>Metazoa</taxon>
        <taxon>Cnidaria</taxon>
        <taxon>Anthozoa</taxon>
        <taxon>Hexacorallia</taxon>
        <taxon>Scleractinia</taxon>
        <taxon>Fungiina</taxon>
        <taxon>Poritidae</taxon>
        <taxon>Porites</taxon>
    </lineage>
</organism>
<evidence type="ECO:0000313" key="10">
    <source>
        <dbReference type="EMBL" id="CAH3196341.1"/>
    </source>
</evidence>
<feature type="region of interest" description="Disordered" evidence="8">
    <location>
        <begin position="1"/>
        <end position="45"/>
    </location>
</feature>
<evidence type="ECO:0000256" key="2">
    <source>
        <dbReference type="ARBA" id="ARBA00022722"/>
    </source>
</evidence>
<keyword evidence="6" id="KW-0460">Magnesium</keyword>
<dbReference type="SMART" id="SM00479">
    <property type="entry name" value="EXOIII"/>
    <property type="match status" value="1"/>
</dbReference>
<reference evidence="10 11" key="1">
    <citation type="submission" date="2022-05" db="EMBL/GenBank/DDBJ databases">
        <authorList>
            <consortium name="Genoscope - CEA"/>
            <person name="William W."/>
        </authorList>
    </citation>
    <scope>NUCLEOTIDE SEQUENCE [LARGE SCALE GENOMIC DNA]</scope>
</reference>
<comment type="cofactor">
    <cofactor evidence="1">
        <name>Mg(2+)</name>
        <dbReference type="ChEBI" id="CHEBI:18420"/>
    </cofactor>
</comment>
<dbReference type="PANTHER" id="PTHR13058">
    <property type="entry name" value="THREE PRIME REPAIR EXONUCLEASE 1, 2"/>
    <property type="match status" value="1"/>
</dbReference>
<keyword evidence="5" id="KW-0269">Exonuclease</keyword>
<dbReference type="CDD" id="cd06127">
    <property type="entry name" value="DEDDh"/>
    <property type="match status" value="1"/>
</dbReference>
<feature type="domain" description="Exonuclease" evidence="9">
    <location>
        <begin position="551"/>
        <end position="729"/>
    </location>
</feature>
<evidence type="ECO:0000256" key="1">
    <source>
        <dbReference type="ARBA" id="ARBA00001946"/>
    </source>
</evidence>
<evidence type="ECO:0000256" key="6">
    <source>
        <dbReference type="ARBA" id="ARBA00022842"/>
    </source>
</evidence>
<dbReference type="EMBL" id="CALNXI010004716">
    <property type="protein sequence ID" value="CAH3196341.1"/>
    <property type="molecule type" value="Genomic_DNA"/>
</dbReference>
<keyword evidence="2" id="KW-0540">Nuclease</keyword>
<dbReference type="Gene3D" id="3.30.420.10">
    <property type="entry name" value="Ribonuclease H-like superfamily/Ribonuclease H"/>
    <property type="match status" value="1"/>
</dbReference>
<evidence type="ECO:0000256" key="7">
    <source>
        <dbReference type="ARBA" id="ARBA00025769"/>
    </source>
</evidence>
<comment type="caution">
    <text evidence="10">The sequence shown here is derived from an EMBL/GenBank/DDBJ whole genome shotgun (WGS) entry which is preliminary data.</text>
</comment>
<dbReference type="Pfam" id="PF25244">
    <property type="entry name" value="PML_C"/>
    <property type="match status" value="1"/>
</dbReference>
<evidence type="ECO:0000256" key="8">
    <source>
        <dbReference type="SAM" id="MobiDB-lite"/>
    </source>
</evidence>
<dbReference type="PANTHER" id="PTHR13058:SF22">
    <property type="entry name" value="EXODEOXYRIBONUCLEASE III"/>
    <property type="match status" value="1"/>
</dbReference>
<gene>
    <name evidence="10" type="ORF">PEVE_00032404</name>
</gene>
<dbReference type="Proteomes" id="UP001159427">
    <property type="component" value="Unassembled WGS sequence"/>
</dbReference>
<dbReference type="Pfam" id="PF20700">
    <property type="entry name" value="Mutator"/>
    <property type="match status" value="1"/>
</dbReference>
<dbReference type="InterPro" id="IPR012337">
    <property type="entry name" value="RNaseH-like_sf"/>
</dbReference>
<evidence type="ECO:0000256" key="4">
    <source>
        <dbReference type="ARBA" id="ARBA00022801"/>
    </source>
</evidence>
<dbReference type="InterPro" id="IPR040393">
    <property type="entry name" value="TREX1/2"/>
</dbReference>
<keyword evidence="4" id="KW-0378">Hydrolase</keyword>
<keyword evidence="11" id="KW-1185">Reference proteome</keyword>
<evidence type="ECO:0000256" key="5">
    <source>
        <dbReference type="ARBA" id="ARBA00022839"/>
    </source>
</evidence>
<dbReference type="InterPro" id="IPR013520">
    <property type="entry name" value="Ribonucl_H"/>
</dbReference>
<comment type="similarity">
    <text evidence="7">Belongs to the exonuclease superfamily. TREX family.</text>
</comment>
<name>A0ABN8SYS0_9CNID</name>
<dbReference type="InterPro" id="IPR049012">
    <property type="entry name" value="Mutator_transp_dom"/>
</dbReference>